<dbReference type="GO" id="GO:0008201">
    <property type="term" value="F:heparin binding"/>
    <property type="evidence" value="ECO:0007669"/>
    <property type="project" value="UniProtKB-UniRule"/>
</dbReference>
<evidence type="ECO:0000256" key="7">
    <source>
        <dbReference type="SAM" id="Phobius"/>
    </source>
</evidence>
<feature type="region of interest" description="Disordered" evidence="6">
    <location>
        <begin position="981"/>
        <end position="1003"/>
    </location>
</feature>
<dbReference type="Pfam" id="PF00093">
    <property type="entry name" value="VWC"/>
    <property type="match status" value="2"/>
</dbReference>
<feature type="domain" description="VWFC" evidence="9">
    <location>
        <begin position="706"/>
        <end position="768"/>
    </location>
</feature>
<dbReference type="Pfam" id="PF00106">
    <property type="entry name" value="adh_short"/>
    <property type="match status" value="1"/>
</dbReference>
<feature type="domain" description="Antistasin-like" evidence="10">
    <location>
        <begin position="426"/>
        <end position="452"/>
    </location>
</feature>
<feature type="transmembrane region" description="Helical" evidence="7">
    <location>
        <begin position="851"/>
        <end position="878"/>
    </location>
</feature>
<evidence type="ECO:0000256" key="3">
    <source>
        <dbReference type="ARBA" id="ARBA00022737"/>
    </source>
</evidence>
<feature type="region of interest" description="GFLD subdomain" evidence="5">
    <location>
        <begin position="261"/>
        <end position="375"/>
    </location>
</feature>
<dbReference type="OrthoDB" id="5976811at2759"/>
<evidence type="ECO:0000256" key="6">
    <source>
        <dbReference type="SAM" id="MobiDB-lite"/>
    </source>
</evidence>
<evidence type="ECO:0000259" key="10">
    <source>
        <dbReference type="PROSITE" id="PS51252"/>
    </source>
</evidence>
<dbReference type="SMART" id="SM00214">
    <property type="entry name" value="VWC"/>
    <property type="match status" value="6"/>
</dbReference>
<feature type="region of interest" description="CuBD subdomain" evidence="5">
    <location>
        <begin position="377"/>
        <end position="397"/>
    </location>
</feature>
<dbReference type="GO" id="GO:0004867">
    <property type="term" value="F:serine-type endopeptidase inhibitor activity"/>
    <property type="evidence" value="ECO:0007669"/>
    <property type="project" value="UniProtKB-KW"/>
</dbReference>
<evidence type="ECO:0000259" key="9">
    <source>
        <dbReference type="PROSITE" id="PS50184"/>
    </source>
</evidence>
<feature type="domain" description="VWFC" evidence="9">
    <location>
        <begin position="775"/>
        <end position="832"/>
    </location>
</feature>
<dbReference type="InterPro" id="IPR002347">
    <property type="entry name" value="SDR_fam"/>
</dbReference>
<dbReference type="SUPFAM" id="SSF57262">
    <property type="entry name" value="Leech antihemostatic proteins"/>
    <property type="match status" value="2"/>
</dbReference>
<dbReference type="PROSITE" id="PS01208">
    <property type="entry name" value="VWFC_1"/>
    <property type="match status" value="4"/>
</dbReference>
<feature type="compositionally biased region" description="Basic and acidic residues" evidence="6">
    <location>
        <begin position="989"/>
        <end position="1003"/>
    </location>
</feature>
<dbReference type="PANTHER" id="PTHR46439:SF1">
    <property type="entry name" value="CYSTEINE-RICH MOTOR NEURON 1 PROTEIN"/>
    <property type="match status" value="1"/>
</dbReference>
<dbReference type="Gene3D" id="3.40.50.720">
    <property type="entry name" value="NAD(P)-binding Rossmann-like Domain"/>
    <property type="match status" value="1"/>
</dbReference>
<feature type="domain" description="E1" evidence="11">
    <location>
        <begin position="261"/>
        <end position="397"/>
    </location>
</feature>
<feature type="transmembrane region" description="Helical" evidence="7">
    <location>
        <begin position="1202"/>
        <end position="1220"/>
    </location>
</feature>
<keyword evidence="1" id="KW-0646">Protease inhibitor</keyword>
<evidence type="ECO:0000259" key="11">
    <source>
        <dbReference type="PROSITE" id="PS51869"/>
    </source>
</evidence>
<evidence type="ECO:0000256" key="1">
    <source>
        <dbReference type="ARBA" id="ARBA00022690"/>
    </source>
</evidence>
<feature type="domain" description="Antistasin-like" evidence="10">
    <location>
        <begin position="484"/>
        <end position="510"/>
    </location>
</feature>
<evidence type="ECO:0000313" key="13">
    <source>
        <dbReference type="Proteomes" id="UP000663852"/>
    </source>
</evidence>
<dbReference type="InterPro" id="IPR052624">
    <property type="entry name" value="CRIM1"/>
</dbReference>
<keyword evidence="3" id="KW-0677">Repeat</keyword>
<evidence type="ECO:0000256" key="2">
    <source>
        <dbReference type="ARBA" id="ARBA00022729"/>
    </source>
</evidence>
<dbReference type="SUPFAM" id="SSF57603">
    <property type="entry name" value="FnI-like domain"/>
    <property type="match status" value="5"/>
</dbReference>
<keyword evidence="4" id="KW-0722">Serine protease inhibitor</keyword>
<dbReference type="InterPro" id="IPR008154">
    <property type="entry name" value="Amyloid_glyco_extra"/>
</dbReference>
<keyword evidence="5" id="KW-1015">Disulfide bond</keyword>
<dbReference type="EMBL" id="CAJNOJ010000014">
    <property type="protein sequence ID" value="CAF0808944.1"/>
    <property type="molecule type" value="Genomic_DNA"/>
</dbReference>
<feature type="region of interest" description="Disordered" evidence="6">
    <location>
        <begin position="932"/>
        <end position="967"/>
    </location>
</feature>
<feature type="compositionally biased region" description="Polar residues" evidence="6">
    <location>
        <begin position="933"/>
        <end position="950"/>
    </location>
</feature>
<dbReference type="Proteomes" id="UP000663852">
    <property type="component" value="Unassembled WGS sequence"/>
</dbReference>
<feature type="chain" id="PRO_5032556476" evidence="8">
    <location>
        <begin position="23"/>
        <end position="1334"/>
    </location>
</feature>
<dbReference type="InterPro" id="IPR004094">
    <property type="entry name" value="Antistasin-like"/>
</dbReference>
<dbReference type="InterPro" id="IPR001007">
    <property type="entry name" value="VWF_dom"/>
</dbReference>
<organism evidence="12 13">
    <name type="scientific">Adineta ricciae</name>
    <name type="common">Rotifer</name>
    <dbReference type="NCBI Taxonomy" id="249248"/>
    <lineage>
        <taxon>Eukaryota</taxon>
        <taxon>Metazoa</taxon>
        <taxon>Spiralia</taxon>
        <taxon>Gnathifera</taxon>
        <taxon>Rotifera</taxon>
        <taxon>Eurotatoria</taxon>
        <taxon>Bdelloidea</taxon>
        <taxon>Adinetida</taxon>
        <taxon>Adinetidae</taxon>
        <taxon>Adineta</taxon>
    </lineage>
</organism>
<evidence type="ECO:0000256" key="4">
    <source>
        <dbReference type="ARBA" id="ARBA00022900"/>
    </source>
</evidence>
<proteinExistence type="inferred from homology"/>
<feature type="domain" description="Antistasin-like" evidence="10">
    <location>
        <begin position="513"/>
        <end position="538"/>
    </location>
</feature>
<feature type="transmembrane region" description="Helical" evidence="7">
    <location>
        <begin position="1252"/>
        <end position="1272"/>
    </location>
</feature>
<evidence type="ECO:0000256" key="5">
    <source>
        <dbReference type="PROSITE-ProRule" id="PRU01217"/>
    </source>
</evidence>
<feature type="domain" description="VWFC" evidence="9">
    <location>
        <begin position="561"/>
        <end position="617"/>
    </location>
</feature>
<dbReference type="InterPro" id="IPR009030">
    <property type="entry name" value="Growth_fac_rcpt_cys_sf"/>
</dbReference>
<protein>
    <submittedName>
        <fullName evidence="12">Uncharacterized protein</fullName>
    </submittedName>
</protein>
<dbReference type="PROSITE" id="PS51869">
    <property type="entry name" value="APP_E1"/>
    <property type="match status" value="1"/>
</dbReference>
<dbReference type="PRINTS" id="PR00081">
    <property type="entry name" value="GDHRDH"/>
</dbReference>
<dbReference type="PANTHER" id="PTHR46439">
    <property type="entry name" value="CYSTEINE-RICH MOTOR NEURON 1 PROTEIN"/>
    <property type="match status" value="1"/>
</dbReference>
<evidence type="ECO:0000256" key="8">
    <source>
        <dbReference type="SAM" id="SignalP"/>
    </source>
</evidence>
<accession>A0A813TJ35</accession>
<keyword evidence="2 8" id="KW-0732">Signal</keyword>
<keyword evidence="7" id="KW-0812">Transmembrane</keyword>
<comment type="similarity">
    <text evidence="5">Belongs to the APP family.</text>
</comment>
<feature type="disulfide bond" evidence="5">
    <location>
        <begin position="367"/>
        <end position="374"/>
    </location>
</feature>
<comment type="caution">
    <text evidence="5">Lacks conserved residue(s) required for the propagation of feature annotation.</text>
</comment>
<dbReference type="Pfam" id="PF02822">
    <property type="entry name" value="Antistasin"/>
    <property type="match status" value="3"/>
</dbReference>
<keyword evidence="7" id="KW-0472">Membrane</keyword>
<keyword evidence="7" id="KW-1133">Transmembrane helix</keyword>
<evidence type="ECO:0000313" key="12">
    <source>
        <dbReference type="EMBL" id="CAF0808944.1"/>
    </source>
</evidence>
<dbReference type="InterPro" id="IPR011061">
    <property type="entry name" value="Hirudin/antistatin"/>
</dbReference>
<dbReference type="PROSITE" id="PS51252">
    <property type="entry name" value="ANTISTASIN"/>
    <property type="match status" value="3"/>
</dbReference>
<gene>
    <name evidence="12" type="ORF">EDS130_LOCUS5246</name>
</gene>
<dbReference type="SUPFAM" id="SSF57184">
    <property type="entry name" value="Growth factor receptor domain"/>
    <property type="match status" value="1"/>
</dbReference>
<dbReference type="Gene3D" id="6.20.200.20">
    <property type="match status" value="4"/>
</dbReference>
<dbReference type="InterPro" id="IPR036291">
    <property type="entry name" value="NAD(P)-bd_dom_sf"/>
</dbReference>
<reference evidence="12" key="1">
    <citation type="submission" date="2021-02" db="EMBL/GenBank/DDBJ databases">
        <authorList>
            <person name="Nowell W R."/>
        </authorList>
    </citation>
    <scope>NUCLEOTIDE SEQUENCE</scope>
</reference>
<feature type="domain" description="VWFC" evidence="9">
    <location>
        <begin position="282"/>
        <end position="340"/>
    </location>
</feature>
<dbReference type="PROSITE" id="PS50184">
    <property type="entry name" value="VWFC_2"/>
    <property type="match status" value="4"/>
</dbReference>
<comment type="caution">
    <text evidence="12">The sequence shown here is derived from an EMBL/GenBank/DDBJ whole genome shotgun (WGS) entry which is preliminary data.</text>
</comment>
<dbReference type="Gene3D" id="2.10.22.10">
    <property type="entry name" value="Antistasin, domain 1"/>
    <property type="match status" value="2"/>
</dbReference>
<name>A0A813TJ35_ADIRI</name>
<feature type="signal peptide" evidence="8">
    <location>
        <begin position="1"/>
        <end position="22"/>
    </location>
</feature>
<dbReference type="SUPFAM" id="SSF51735">
    <property type="entry name" value="NAD(P)-binding Rossmann-fold domains"/>
    <property type="match status" value="1"/>
</dbReference>
<sequence>MFFGCYQLVIVFLSIIISAVNTSNHQSSSSSPLDLSSSVLINQSECQSSCSIDYCLQYQLLNKNCSKLIRDQCDCCTVCLRTEHEICGGHLNVYGLCEQDLLCYQPNQTVNDLNEHTGVCMKACLKFQCLSININNQTTCECANRRVPCDITPDGENTILSRTCELESPSHQKRELSWPTDYDDDEDSVDCSNIVCPTATINASRCPSDSIFVEDRVSLSSLSLSSSNNLSVVCCEPRGQCVCARCSKTTCGESSIIQIYRTGNPNLPGQCCDQYTCIKNSKQCYHDKKIYSENETWSIDHCTTCTCREGLVDCLMVQCPTYTHCGYMYKPENECCPKCGGCLNDRLHVQHMNSTWIESNGCMRCWCENGRSRCIAEGCIAPPCDNPRQIANVCCPVCDDTTDEDLSSDDQDLHVSSSTPLVTNKCPELRNCSLICEHGLAKDAQGCFICACSTMACPAPLCTLKVDRASKQYCTCTSPNGLNCGALNCAKHCPYNYTINKQTGCPICECNSCPVLSCRKNCTYGLKRNEIGCPICVCKSNISIHINDTKATDLIPQSWSRQCLSGEFSYSNGEIWFDGCRQCLCHRGEHLCALISCPTPKCSQPILLPNQCCPTCPEITMLPQPIPSSQVCYASQYVTGEELEFDKCTKCICLHNIAFCSISLCPPLHCSSPIYDSSLCCPVCPPKSSEPTSSTELATLVDDDDDVCILDNGIVKHAGELWKHHDCQSCLCPRGGNGRVECFSQTCEQNLPCSNPVLKKGQCCPFCLPHTATVSVCIFNYVQYRSGEHWNVSECHSCECLYGTIVCHQHRCPSLTCVHTVTLSGHCCPICRDQLSSIIGEGKVPISQARFGLTVIIIFCTLILILILIILILIFILLRGAHRSRSSANQIPPTHHLPPKIAHHSSTMNFKPSNLYSYVKYDLMAKSNDNHTFKQGSSSVEQASTHSMIRTNTTTTGASSSNHELEPGTWTTEDEMILHGSISSGNDVDVDHDISSSDLDESHRQQLSQPQIQCKNGVINFCIIDGFCTDFNLFSNHKCSMRGKTVLITGGVSGIGYETAKDLLQRDARVIIADYNMKKGCEVIEQLVLETGCAKSRIRLMKCDLRSFRSVRQFVQLYNTEEQRLDVLICNAGIAWAPELLTEDGFSTVMQVNYLSHFLLINLLMSKLKECRPSRIVFVASGAHRMVRSIDWSDAFTQFKSFRIWGIYPMSKAFTLLFALKLKHTLDSNDVAIFAVNPSWVWTSIQTPMREAIGLILFLICYPILYALKFILAKTPQTGARTSIFCAVEPSLQHSKDLYFEDCKVETISSLCTNYALADQLWEISLQAVGLLVS</sequence>
<dbReference type="Pfam" id="PF23334">
    <property type="entry name" value="VWC2L_2nd"/>
    <property type="match status" value="4"/>
</dbReference>